<dbReference type="SUPFAM" id="SSF53850">
    <property type="entry name" value="Periplasmic binding protein-like II"/>
    <property type="match status" value="1"/>
</dbReference>
<dbReference type="Pfam" id="PF01547">
    <property type="entry name" value="SBP_bac_1"/>
    <property type="match status" value="1"/>
</dbReference>
<protein>
    <submittedName>
        <fullName evidence="7">Extracellular solute-binding protein</fullName>
    </submittedName>
</protein>
<evidence type="ECO:0000256" key="1">
    <source>
        <dbReference type="ARBA" id="ARBA00022475"/>
    </source>
</evidence>
<sequence>MSMKLKNRRSSIITAGLALVVITAGCSQGGTNSPAKDSAASTAAATKEKASGAASTKKIAIEYFAGATVPMLPPKEEDQIMKKINETVNVDLKMTIMTSTDAKNKLNVRIAGGDVPDIMNLPYRDYLEFSKRGLLLDLSPYKDQLKDMQQQLGDSWDDAAIGGKLYGIKNTANMGPRYRTYWIRQDWLNKLGLKAPTTLDELLKVAEAFTFKDPDGNGKQDTYGITGNGMAGFGPIFGAFGVPMTITDDLRGEFYVENGKVQNSLYAPGMKEALTYINKLISAGVVEPEMVASKEAQVRSSAYQGKVGIVFLQWPSVVKDEFMKEWKSINPNADWVQVAAIQGPYGRSNNAWDVAASTVTAVSQTLAKNPEKLERTLQLLKYMGSAEGYRLGSFGIEGKHYNLQNNKVVPTELMAKEGDLFFPYQFYGRNDETYLPVKFEKQIKWIDYSFNEPHTKVYTGGVDYPAGFNISDANRYIQEELIKFAYGKTTVGQYDQFISKLEQTFKYKDYMNSAEQYFKEQRLIQ</sequence>
<dbReference type="InterPro" id="IPR006059">
    <property type="entry name" value="SBP"/>
</dbReference>
<keyword evidence="8" id="KW-1185">Reference proteome</keyword>
<evidence type="ECO:0000256" key="5">
    <source>
        <dbReference type="ARBA" id="ARBA00023288"/>
    </source>
</evidence>
<evidence type="ECO:0000256" key="6">
    <source>
        <dbReference type="SAM" id="SignalP"/>
    </source>
</evidence>
<dbReference type="PANTHER" id="PTHR43649:SF33">
    <property type="entry name" value="POLYGALACTURONAN_RHAMNOGALACTURONAN-BINDING PROTEIN YTCQ"/>
    <property type="match status" value="1"/>
</dbReference>
<feature type="chain" id="PRO_5039626661" evidence="6">
    <location>
        <begin position="30"/>
        <end position="525"/>
    </location>
</feature>
<accession>A0A4Q9DVT0</accession>
<keyword evidence="3" id="KW-0472">Membrane</keyword>
<organism evidence="7 8">
    <name type="scientific">Paenibacillus thalictri</name>
    <dbReference type="NCBI Taxonomy" id="2527873"/>
    <lineage>
        <taxon>Bacteria</taxon>
        <taxon>Bacillati</taxon>
        <taxon>Bacillota</taxon>
        <taxon>Bacilli</taxon>
        <taxon>Bacillales</taxon>
        <taxon>Paenibacillaceae</taxon>
        <taxon>Paenibacillus</taxon>
    </lineage>
</organism>
<keyword evidence="5" id="KW-0449">Lipoprotein</keyword>
<evidence type="ECO:0000313" key="7">
    <source>
        <dbReference type="EMBL" id="TBL81164.1"/>
    </source>
</evidence>
<dbReference type="OrthoDB" id="9787283at2"/>
<dbReference type="EMBL" id="SIRE01000003">
    <property type="protein sequence ID" value="TBL81164.1"/>
    <property type="molecule type" value="Genomic_DNA"/>
</dbReference>
<comment type="caution">
    <text evidence="7">The sequence shown here is derived from an EMBL/GenBank/DDBJ whole genome shotgun (WGS) entry which is preliminary data.</text>
</comment>
<dbReference type="PANTHER" id="PTHR43649">
    <property type="entry name" value="ARABINOSE-BINDING PROTEIN-RELATED"/>
    <property type="match status" value="1"/>
</dbReference>
<feature type="signal peptide" evidence="6">
    <location>
        <begin position="1"/>
        <end position="29"/>
    </location>
</feature>
<evidence type="ECO:0000313" key="8">
    <source>
        <dbReference type="Proteomes" id="UP000293142"/>
    </source>
</evidence>
<proteinExistence type="predicted"/>
<dbReference type="Gene3D" id="3.40.190.10">
    <property type="entry name" value="Periplasmic binding protein-like II"/>
    <property type="match status" value="2"/>
</dbReference>
<keyword evidence="1" id="KW-1003">Cell membrane</keyword>
<dbReference type="PROSITE" id="PS51257">
    <property type="entry name" value="PROKAR_LIPOPROTEIN"/>
    <property type="match status" value="1"/>
</dbReference>
<evidence type="ECO:0000256" key="2">
    <source>
        <dbReference type="ARBA" id="ARBA00022729"/>
    </source>
</evidence>
<dbReference type="Proteomes" id="UP000293142">
    <property type="component" value="Unassembled WGS sequence"/>
</dbReference>
<reference evidence="7 8" key="1">
    <citation type="submission" date="2019-02" db="EMBL/GenBank/DDBJ databases">
        <title>Paenibacillus sp. nov., isolated from surface-sterilized tissue of Thalictrum simplex L.</title>
        <authorList>
            <person name="Tuo L."/>
        </authorList>
    </citation>
    <scope>NUCLEOTIDE SEQUENCE [LARGE SCALE GENOMIC DNA]</scope>
    <source>
        <strain evidence="7 8">N2SHLJ1</strain>
    </source>
</reference>
<evidence type="ECO:0000256" key="4">
    <source>
        <dbReference type="ARBA" id="ARBA00023139"/>
    </source>
</evidence>
<keyword evidence="4" id="KW-0564">Palmitate</keyword>
<keyword evidence="2 6" id="KW-0732">Signal</keyword>
<evidence type="ECO:0000256" key="3">
    <source>
        <dbReference type="ARBA" id="ARBA00023136"/>
    </source>
</evidence>
<dbReference type="AlphaFoldDB" id="A0A4Q9DVT0"/>
<name>A0A4Q9DVT0_9BACL</name>
<gene>
    <name evidence="7" type="ORF">EYB31_03465</name>
</gene>
<dbReference type="InterPro" id="IPR050490">
    <property type="entry name" value="Bact_solute-bd_prot1"/>
</dbReference>